<evidence type="ECO:0000313" key="2">
    <source>
        <dbReference type="EMBL" id="OGC87920.1"/>
    </source>
</evidence>
<keyword evidence="1" id="KW-0472">Membrane</keyword>
<evidence type="ECO:0008006" key="4">
    <source>
        <dbReference type="Google" id="ProtNLM"/>
    </source>
</evidence>
<keyword evidence="1" id="KW-1133">Transmembrane helix</keyword>
<gene>
    <name evidence="2" type="ORF">A2419_02685</name>
</gene>
<comment type="caution">
    <text evidence="2">The sequence shown here is derived from an EMBL/GenBank/DDBJ whole genome shotgun (WGS) entry which is preliminary data.</text>
</comment>
<feature type="transmembrane region" description="Helical" evidence="1">
    <location>
        <begin position="23"/>
        <end position="50"/>
    </location>
</feature>
<sequence>MTDTHSEAHTGTPTFKDRVLRGVAILGLIALLLLGAWGIIQIAFTLYGFLANTAPTSPSGVVQKTEQMVATVPGTIQSGIPFTLSFTHQNASGNYAYQFSYSCADGLSVQAPLPTGGTQAVACNTPFNYTNANAQVQLTAVVTGTAPVATTFTVAAKNLATNAITANANANTTVQPTKTAVVPAKPASTTKPSTTYVPAKTTARAFYGSPDLAVTMGSVTNYGGRYSAQFTIQNVGSNVAPYGWTFNASLPASPTYTYTSNAQQALNPGDKVVYTLGFTPGQNGYSYSYPNTSYQYPANCGYTANYTYNGVANYPGVSYGCNTTNYPYNQNQYNYNSYNYGSNIVTVTVDPNNYVYESSEANNTASARTY</sequence>
<protein>
    <recommendedName>
        <fullName evidence="4">CARDB domain-containing protein</fullName>
    </recommendedName>
</protein>
<name>A0A1F4Y1R4_9BACT</name>
<evidence type="ECO:0000256" key="1">
    <source>
        <dbReference type="SAM" id="Phobius"/>
    </source>
</evidence>
<reference evidence="2 3" key="1">
    <citation type="journal article" date="2016" name="Nat. Commun.">
        <title>Thousands of microbial genomes shed light on interconnected biogeochemical processes in an aquifer system.</title>
        <authorList>
            <person name="Anantharaman K."/>
            <person name="Brown C.T."/>
            <person name="Hug L.A."/>
            <person name="Sharon I."/>
            <person name="Castelle C.J."/>
            <person name="Probst A.J."/>
            <person name="Thomas B.C."/>
            <person name="Singh A."/>
            <person name="Wilkins M.J."/>
            <person name="Karaoz U."/>
            <person name="Brodie E.L."/>
            <person name="Williams K.H."/>
            <person name="Hubbard S.S."/>
            <person name="Banfield J.F."/>
        </authorList>
    </citation>
    <scope>NUCLEOTIDE SEQUENCE [LARGE SCALE GENOMIC DNA]</scope>
</reference>
<organism evidence="2 3">
    <name type="scientific">Candidatus Adlerbacteria bacterium RIFOXYC1_FULL_48_26</name>
    <dbReference type="NCBI Taxonomy" id="1797247"/>
    <lineage>
        <taxon>Bacteria</taxon>
        <taxon>Candidatus Adleribacteriota</taxon>
    </lineage>
</organism>
<accession>A0A1F4Y1R4</accession>
<proteinExistence type="predicted"/>
<dbReference type="EMBL" id="MEXB01000016">
    <property type="protein sequence ID" value="OGC87920.1"/>
    <property type="molecule type" value="Genomic_DNA"/>
</dbReference>
<keyword evidence="1" id="KW-0812">Transmembrane</keyword>
<dbReference type="Proteomes" id="UP000176568">
    <property type="component" value="Unassembled WGS sequence"/>
</dbReference>
<dbReference type="AlphaFoldDB" id="A0A1F4Y1R4"/>
<evidence type="ECO:0000313" key="3">
    <source>
        <dbReference type="Proteomes" id="UP000176568"/>
    </source>
</evidence>